<proteinExistence type="predicted"/>
<dbReference type="STRING" id="1965070.A0A443RKU7"/>
<sequence length="51" mass="5822">VFPNGELHIRNTVISDSYSKYRCKTRHLLTNETRISDSQGVLHLSGTKSFN</sequence>
<evidence type="ECO:0000313" key="2">
    <source>
        <dbReference type="Proteomes" id="UP000285301"/>
    </source>
</evidence>
<dbReference type="InterPro" id="IPR013783">
    <property type="entry name" value="Ig-like_fold"/>
</dbReference>
<accession>A0A443RKU7</accession>
<comment type="caution">
    <text evidence="1">The sequence shown here is derived from an EMBL/GenBank/DDBJ whole genome shotgun (WGS) entry which is preliminary data.</text>
</comment>
<dbReference type="Gene3D" id="2.60.40.10">
    <property type="entry name" value="Immunoglobulins"/>
    <property type="match status" value="1"/>
</dbReference>
<name>A0A443RKU7_9ACAR</name>
<keyword evidence="2" id="KW-1185">Reference proteome</keyword>
<dbReference type="AlphaFoldDB" id="A0A443RKU7"/>
<dbReference type="EMBL" id="NCKU01000344">
    <property type="protein sequence ID" value="RWS15889.1"/>
    <property type="molecule type" value="Genomic_DNA"/>
</dbReference>
<dbReference type="OrthoDB" id="6538025at2759"/>
<organism evidence="1 2">
    <name type="scientific">Dinothrombium tinctorium</name>
    <dbReference type="NCBI Taxonomy" id="1965070"/>
    <lineage>
        <taxon>Eukaryota</taxon>
        <taxon>Metazoa</taxon>
        <taxon>Ecdysozoa</taxon>
        <taxon>Arthropoda</taxon>
        <taxon>Chelicerata</taxon>
        <taxon>Arachnida</taxon>
        <taxon>Acari</taxon>
        <taxon>Acariformes</taxon>
        <taxon>Trombidiformes</taxon>
        <taxon>Prostigmata</taxon>
        <taxon>Anystina</taxon>
        <taxon>Parasitengona</taxon>
        <taxon>Trombidioidea</taxon>
        <taxon>Trombidiidae</taxon>
        <taxon>Dinothrombium</taxon>
    </lineage>
</organism>
<feature type="non-terminal residue" evidence="1">
    <location>
        <position position="1"/>
    </location>
</feature>
<dbReference type="Proteomes" id="UP000285301">
    <property type="component" value="Unassembled WGS sequence"/>
</dbReference>
<reference evidence="1 2" key="1">
    <citation type="journal article" date="2018" name="Gigascience">
        <title>Genomes of trombidid mites reveal novel predicted allergens and laterally-transferred genes associated with secondary metabolism.</title>
        <authorList>
            <person name="Dong X."/>
            <person name="Chaisiri K."/>
            <person name="Xia D."/>
            <person name="Armstrong S.D."/>
            <person name="Fang Y."/>
            <person name="Donnelly M.J."/>
            <person name="Kadowaki T."/>
            <person name="McGarry J.W."/>
            <person name="Darby A.C."/>
            <person name="Makepeace B.L."/>
        </authorList>
    </citation>
    <scope>NUCLEOTIDE SEQUENCE [LARGE SCALE GENOMIC DNA]</scope>
    <source>
        <strain evidence="1">UoL-WK</strain>
    </source>
</reference>
<protein>
    <recommendedName>
        <fullName evidence="3">Down syndrome cell adhesion molecule-like protein Dscam2</fullName>
    </recommendedName>
</protein>
<evidence type="ECO:0008006" key="3">
    <source>
        <dbReference type="Google" id="ProtNLM"/>
    </source>
</evidence>
<gene>
    <name evidence="1" type="ORF">B4U79_08494</name>
</gene>
<evidence type="ECO:0000313" key="1">
    <source>
        <dbReference type="EMBL" id="RWS15889.1"/>
    </source>
</evidence>